<proteinExistence type="predicted"/>
<dbReference type="GeneID" id="85323225"/>
<accession>A0AA40ALF7</accession>
<reference evidence="1" key="1">
    <citation type="submission" date="2023-06" db="EMBL/GenBank/DDBJ databases">
        <title>Genome-scale phylogeny and comparative genomics of the fungal order Sordariales.</title>
        <authorList>
            <consortium name="Lawrence Berkeley National Laboratory"/>
            <person name="Hensen N."/>
            <person name="Bonometti L."/>
            <person name="Westerberg I."/>
            <person name="Brannstrom I.O."/>
            <person name="Guillou S."/>
            <person name="Cros-Aarteil S."/>
            <person name="Calhoun S."/>
            <person name="Haridas S."/>
            <person name="Kuo A."/>
            <person name="Mondo S."/>
            <person name="Pangilinan J."/>
            <person name="Riley R."/>
            <person name="LaButti K."/>
            <person name="Andreopoulos B."/>
            <person name="Lipzen A."/>
            <person name="Chen C."/>
            <person name="Yanf M."/>
            <person name="Daum C."/>
            <person name="Ng V."/>
            <person name="Clum A."/>
            <person name="Steindorff A."/>
            <person name="Ohm R."/>
            <person name="Martin F."/>
            <person name="Silar P."/>
            <person name="Natvig D."/>
            <person name="Lalanne C."/>
            <person name="Gautier V."/>
            <person name="Ament-velasquez S.L."/>
            <person name="Kruys A."/>
            <person name="Hutchinson M.I."/>
            <person name="Powell A.J."/>
            <person name="Barry K."/>
            <person name="Miller A.N."/>
            <person name="Grigoriev I.V."/>
            <person name="Debuchy R."/>
            <person name="Gladieux P."/>
            <person name="Thoren M.H."/>
            <person name="Johannesson H."/>
        </authorList>
    </citation>
    <scope>NUCLEOTIDE SEQUENCE</scope>
    <source>
        <strain evidence="1">SMH2392-1A</strain>
    </source>
</reference>
<dbReference type="Proteomes" id="UP001172101">
    <property type="component" value="Unassembled WGS sequence"/>
</dbReference>
<dbReference type="RefSeq" id="XP_060296823.1">
    <property type="nucleotide sequence ID" value="XM_060439955.1"/>
</dbReference>
<gene>
    <name evidence="1" type="ORF">B0T26DRAFT_676252</name>
</gene>
<comment type="caution">
    <text evidence="1">The sequence shown here is derived from an EMBL/GenBank/DDBJ whole genome shotgun (WGS) entry which is preliminary data.</text>
</comment>
<evidence type="ECO:0000313" key="1">
    <source>
        <dbReference type="EMBL" id="KAK0718030.1"/>
    </source>
</evidence>
<dbReference type="AlphaFoldDB" id="A0AA40ALF7"/>
<dbReference type="EMBL" id="JAUIRO010000004">
    <property type="protein sequence ID" value="KAK0718030.1"/>
    <property type="molecule type" value="Genomic_DNA"/>
</dbReference>
<organism evidence="1 2">
    <name type="scientific">Lasiosphaeria miniovina</name>
    <dbReference type="NCBI Taxonomy" id="1954250"/>
    <lineage>
        <taxon>Eukaryota</taxon>
        <taxon>Fungi</taxon>
        <taxon>Dikarya</taxon>
        <taxon>Ascomycota</taxon>
        <taxon>Pezizomycotina</taxon>
        <taxon>Sordariomycetes</taxon>
        <taxon>Sordariomycetidae</taxon>
        <taxon>Sordariales</taxon>
        <taxon>Lasiosphaeriaceae</taxon>
        <taxon>Lasiosphaeria</taxon>
    </lineage>
</organism>
<evidence type="ECO:0000313" key="2">
    <source>
        <dbReference type="Proteomes" id="UP001172101"/>
    </source>
</evidence>
<protein>
    <submittedName>
        <fullName evidence="1">Uncharacterized protein</fullName>
    </submittedName>
</protein>
<name>A0AA40ALF7_9PEZI</name>
<keyword evidence="2" id="KW-1185">Reference proteome</keyword>
<sequence>MLGVFTALPAALPMFSAICRPIFMDGFPDGVAGNAQPWPHLRDPGRPGTLGELEAFLTSTAKLSENPTRFSTSFCGALVLAGRSFREASAAARVNALQIMKERHAQRPGCEEYLLVEFGRDDDVPAVSGHAWNGPKELPPG</sequence>